<dbReference type="InterPro" id="IPR024530">
    <property type="entry name" value="QSregVF_b"/>
</dbReference>
<dbReference type="Proteomes" id="UP000640333">
    <property type="component" value="Unassembled WGS sequence"/>
</dbReference>
<protein>
    <submittedName>
        <fullName evidence="1">DUF3820 family protein</fullName>
    </submittedName>
</protein>
<name>A0A8J7FTG2_9GAMM</name>
<organism evidence="1 2">
    <name type="scientific">Pontibacterium sinense</name>
    <dbReference type="NCBI Taxonomy" id="2781979"/>
    <lineage>
        <taxon>Bacteria</taxon>
        <taxon>Pseudomonadati</taxon>
        <taxon>Pseudomonadota</taxon>
        <taxon>Gammaproteobacteria</taxon>
        <taxon>Oceanospirillales</taxon>
        <taxon>Oceanospirillaceae</taxon>
        <taxon>Pontibacterium</taxon>
    </lineage>
</organism>
<sequence length="72" mass="8405">MDLNPQMLKKMARMKMPFGKYQGRVLMDLPESYLLWFAREGFPKGELGLLLGLLLEIRINGLESLLQPLRER</sequence>
<proteinExistence type="predicted"/>
<comment type="caution">
    <text evidence="1">The sequence shown here is derived from an EMBL/GenBank/DDBJ whole genome shotgun (WGS) entry which is preliminary data.</text>
</comment>
<dbReference type="Pfam" id="PF12843">
    <property type="entry name" value="QSregVF_b"/>
    <property type="match status" value="1"/>
</dbReference>
<dbReference type="AlphaFoldDB" id="A0A8J7FTG2"/>
<dbReference type="EMBL" id="JADEYS010000025">
    <property type="protein sequence ID" value="MBE9399327.1"/>
    <property type="molecule type" value="Genomic_DNA"/>
</dbReference>
<accession>A0A8J7FTG2</accession>
<evidence type="ECO:0000313" key="2">
    <source>
        <dbReference type="Proteomes" id="UP000640333"/>
    </source>
</evidence>
<dbReference type="RefSeq" id="WP_193955022.1">
    <property type="nucleotide sequence ID" value="NZ_JADEYS010000025.1"/>
</dbReference>
<keyword evidence="2" id="KW-1185">Reference proteome</keyword>
<evidence type="ECO:0000313" key="1">
    <source>
        <dbReference type="EMBL" id="MBE9399327.1"/>
    </source>
</evidence>
<gene>
    <name evidence="1" type="ORF">IOQ59_18860</name>
</gene>
<reference evidence="1" key="1">
    <citation type="submission" date="2020-10" db="EMBL/GenBank/DDBJ databases">
        <title>Bacterium isolated from coastal waters sediment.</title>
        <authorList>
            <person name="Chen R.-J."/>
            <person name="Lu D.-C."/>
            <person name="Zhu K.-L."/>
            <person name="Du Z.-J."/>
        </authorList>
    </citation>
    <scope>NUCLEOTIDE SEQUENCE</scope>
    <source>
        <strain evidence="1">N1Y112</strain>
    </source>
</reference>